<dbReference type="GO" id="GO:0046872">
    <property type="term" value="F:metal ion binding"/>
    <property type="evidence" value="ECO:0007669"/>
    <property type="project" value="InterPro"/>
</dbReference>
<dbReference type="GO" id="GO:0009536">
    <property type="term" value="C:plastid"/>
    <property type="evidence" value="ECO:0007669"/>
    <property type="project" value="UniProtKB-SubCell"/>
</dbReference>
<dbReference type="PANTHER" id="PTHR36895:SF1">
    <property type="entry name" value="YCF23 PROTEIN"/>
    <property type="match status" value="1"/>
</dbReference>
<dbReference type="Gene3D" id="3.20.20.70">
    <property type="entry name" value="Aldolase class I"/>
    <property type="match status" value="1"/>
</dbReference>
<keyword evidence="7" id="KW-1185">Reference proteome</keyword>
<dbReference type="InterPro" id="IPR036163">
    <property type="entry name" value="HMA_dom_sf"/>
</dbReference>
<evidence type="ECO:0000256" key="4">
    <source>
        <dbReference type="ARBA" id="ARBA00022640"/>
    </source>
</evidence>
<name>A0A8J5HXP7_ZINOF</name>
<evidence type="ECO:0000259" key="5">
    <source>
        <dbReference type="PROSITE" id="PS50846"/>
    </source>
</evidence>
<keyword evidence="4" id="KW-0934">Plastid</keyword>
<organism evidence="6 7">
    <name type="scientific">Zingiber officinale</name>
    <name type="common">Ginger</name>
    <name type="synonym">Amomum zingiber</name>
    <dbReference type="NCBI Taxonomy" id="94328"/>
    <lineage>
        <taxon>Eukaryota</taxon>
        <taxon>Viridiplantae</taxon>
        <taxon>Streptophyta</taxon>
        <taxon>Embryophyta</taxon>
        <taxon>Tracheophyta</taxon>
        <taxon>Spermatophyta</taxon>
        <taxon>Magnoliopsida</taxon>
        <taxon>Liliopsida</taxon>
        <taxon>Zingiberales</taxon>
        <taxon>Zingiberaceae</taxon>
        <taxon>Zingiber</taxon>
    </lineage>
</organism>
<feature type="domain" description="HMA" evidence="5">
    <location>
        <begin position="327"/>
        <end position="390"/>
    </location>
</feature>
<evidence type="ECO:0000256" key="2">
    <source>
        <dbReference type="ARBA" id="ARBA00009664"/>
    </source>
</evidence>
<dbReference type="Pfam" id="PF00403">
    <property type="entry name" value="HMA"/>
    <property type="match status" value="1"/>
</dbReference>
<dbReference type="AlphaFoldDB" id="A0A8J5HXP7"/>
<comment type="subcellular location">
    <subcellularLocation>
        <location evidence="1">Plastid</location>
    </subcellularLocation>
</comment>
<dbReference type="Pfam" id="PF04481">
    <property type="entry name" value="DUF561"/>
    <property type="match status" value="1"/>
</dbReference>
<dbReference type="SUPFAM" id="SSF55008">
    <property type="entry name" value="HMA, heavy metal-associated domain"/>
    <property type="match status" value="1"/>
</dbReference>
<accession>A0A8J5HXP7</accession>
<dbReference type="Gene3D" id="3.30.70.100">
    <property type="match status" value="1"/>
</dbReference>
<evidence type="ECO:0000256" key="3">
    <source>
        <dbReference type="ARBA" id="ARBA00021523"/>
    </source>
</evidence>
<proteinExistence type="inferred from homology"/>
<evidence type="ECO:0000256" key="1">
    <source>
        <dbReference type="ARBA" id="ARBA00004474"/>
    </source>
</evidence>
<dbReference type="PANTHER" id="PTHR36895">
    <property type="match status" value="1"/>
</dbReference>
<comment type="caution">
    <text evidence="6">The sequence shown here is derived from an EMBL/GenBank/DDBJ whole genome shotgun (WGS) entry which is preliminary data.</text>
</comment>
<evidence type="ECO:0000313" key="7">
    <source>
        <dbReference type="Proteomes" id="UP000734854"/>
    </source>
</evidence>
<dbReference type="PROSITE" id="PS50846">
    <property type="entry name" value="HMA_2"/>
    <property type="match status" value="1"/>
</dbReference>
<dbReference type="InterPro" id="IPR006121">
    <property type="entry name" value="HMA_dom"/>
</dbReference>
<evidence type="ECO:0000313" key="6">
    <source>
        <dbReference type="EMBL" id="KAG6533912.1"/>
    </source>
</evidence>
<dbReference type="CDD" id="cd00371">
    <property type="entry name" value="HMA"/>
    <property type="match status" value="1"/>
</dbReference>
<dbReference type="InterPro" id="IPR013785">
    <property type="entry name" value="Aldolase_TIM"/>
</dbReference>
<sequence length="435" mass="47693">MYTFLICVSSVDPLAFPSAVEAGAQMVEIGNYDSFYEMGIQFSPEQILKLTRETRRILPSITLSVTVPHMLSLPDQVKLAELLEQEGADIIQTEGGKYSSPSKPGVLGLIEKVTTATPTLAAAYSISRAVQIPVMCSSGLSAVTAPMALTAGAAGVLSFQRFQADEQGWVDTIKSVRFGGAVRISTMDWLGQSQYLRQTVFWPSLSSAVSELLKQVIFSKHALVNMLVTYWSHFLDGTDEYLKSILYSTILCHSSSRNNCKGRVNIKYYIVPGYKKTGAAKSNKDKCLDDKLKKMALRVIAESLSEEEILGLKEAIPCDGHQQRLVNDEIVLKVIIMCNKCKVSVMRTVVKFDGVTSVALDVEKSTVTIVGTVDAVLIVKALRKAKKQAEIVTVEKPDKKDEKKSESSKDLPPCCGACAYVVHDDYQPNLCIITQ</sequence>
<comment type="similarity">
    <text evidence="2">Belongs to the ycf23 family.</text>
</comment>
<reference evidence="6 7" key="1">
    <citation type="submission" date="2020-08" db="EMBL/GenBank/DDBJ databases">
        <title>Plant Genome Project.</title>
        <authorList>
            <person name="Zhang R.-G."/>
        </authorList>
    </citation>
    <scope>NUCLEOTIDE SEQUENCE [LARGE SCALE GENOMIC DNA]</scope>
    <source>
        <tissue evidence="6">Rhizome</tissue>
    </source>
</reference>
<gene>
    <name evidence="6" type="ORF">ZIOFF_007790</name>
</gene>
<dbReference type="SUPFAM" id="SSF51569">
    <property type="entry name" value="Aldolase"/>
    <property type="match status" value="1"/>
</dbReference>
<protein>
    <recommendedName>
        <fullName evidence="3">Uncharacterized protein ycf23</fullName>
    </recommendedName>
</protein>
<dbReference type="InterPro" id="IPR007570">
    <property type="entry name" value="Uncharacterised_Ycf23"/>
</dbReference>
<dbReference type="EMBL" id="JACMSC010000002">
    <property type="protein sequence ID" value="KAG6533912.1"/>
    <property type="molecule type" value="Genomic_DNA"/>
</dbReference>
<dbReference type="Proteomes" id="UP000734854">
    <property type="component" value="Unassembled WGS sequence"/>
</dbReference>